<dbReference type="Gene3D" id="3.40.50.11210">
    <property type="entry name" value="Rap/Ran-GAP"/>
    <property type="match status" value="1"/>
</dbReference>
<feature type="compositionally biased region" description="Basic and acidic residues" evidence="5">
    <location>
        <begin position="1279"/>
        <end position="1298"/>
    </location>
</feature>
<organism evidence="8 9">
    <name type="scientific">Scophthalmus maximus</name>
    <name type="common">Turbot</name>
    <name type="synonym">Psetta maxima</name>
    <dbReference type="NCBI Taxonomy" id="52904"/>
    <lineage>
        <taxon>Eukaryota</taxon>
        <taxon>Metazoa</taxon>
        <taxon>Chordata</taxon>
        <taxon>Craniata</taxon>
        <taxon>Vertebrata</taxon>
        <taxon>Euteleostomi</taxon>
        <taxon>Actinopterygii</taxon>
        <taxon>Neopterygii</taxon>
        <taxon>Teleostei</taxon>
        <taxon>Neoteleostei</taxon>
        <taxon>Acanthomorphata</taxon>
        <taxon>Carangaria</taxon>
        <taxon>Pleuronectiformes</taxon>
        <taxon>Pleuronectoidei</taxon>
        <taxon>Scophthalmidae</taxon>
        <taxon>Scophthalmus</taxon>
    </lineage>
</organism>
<feature type="region of interest" description="Disordered" evidence="5">
    <location>
        <begin position="1265"/>
        <end position="1314"/>
    </location>
</feature>
<evidence type="ECO:0000256" key="3">
    <source>
        <dbReference type="ARBA" id="ARBA00023054"/>
    </source>
</evidence>
<evidence type="ECO:0000259" key="6">
    <source>
        <dbReference type="PROSITE" id="PS50085"/>
    </source>
</evidence>
<dbReference type="Pfam" id="PF11881">
    <property type="entry name" value="SPAR_C"/>
    <property type="match status" value="1"/>
</dbReference>
<feature type="compositionally biased region" description="Basic residues" evidence="5">
    <location>
        <begin position="135"/>
        <end position="147"/>
    </location>
</feature>
<feature type="region of interest" description="Disordered" evidence="5">
    <location>
        <begin position="1060"/>
        <end position="1093"/>
    </location>
</feature>
<dbReference type="PANTHER" id="PTHR15711">
    <property type="entry name" value="RAP GTPASE-ACTIVATING PROTEIN"/>
    <property type="match status" value="1"/>
</dbReference>
<dbReference type="InterPro" id="IPR050989">
    <property type="entry name" value="Rap1_Ran_GAP"/>
</dbReference>
<dbReference type="Pfam" id="PF21022">
    <property type="entry name" value="Rap-GAP_dimer"/>
    <property type="match status" value="1"/>
</dbReference>
<accession>A0A8D3DQZ1</accession>
<sequence length="1703" mass="187073">ILKRPPMERTVGGSIAATDEFYTRHLRMVNGGAVSTRTDNAHATVSTGVPKMGVRARVADWPPRKDIAGALWHSTTEPENSSVGKSHIKLGSIMSPQDSSMLRNIHNTLKNRTQAQANNYSPETCYLAPGDYRGPAHRNPRQRRIRQRSNSDMTISEMEGSGDSGEDWGPSSGAKWSPIHREYGSTSSIDQHGAAGESFFEMLKGYQGDKVDQRSPAPEKLEDILNIGSKQAATDLLQEDVASQPPKAKDRDKPPKRRTKSETGGESIFRKLRNVRGELDSPRAGSDAEDSRTEDMGPPLKPWVCQKGFSHYDVQSALFDFNEVIQLRHTAGKRKNTTTGASAAAVASATSTLSSTHSLPYSSPSGSQEELSSRDSPGLDAGEEQSNEMLLTCPCFRNEIGTDGNGRRRLGAGGMGYYGLVGGGSNSGSGPLIGEGNLYETSVSTHCTNAGVAVLEGPKEGPSALSEKGKQYIVEHVDLGAYYYRKFFYLREHWNYFGIDEALGPVAVSLRREKLEEEKEHGHQYNYRLIFRTSELTTLRGSILEDAVPSTSKHGTTRGLPIKDVMEYLLPELDLPCLRLALNTPKVTEQLMKLDEQGLSFQVKVGVMYCRAGQSTEEEMYNNEMAGPALEEFLQLLGEKVRLKGFTKYRAQLDTKTDSTGTHSLYTSYKDYELMFHVSTLLPYTPNNKQQLLRKRHIGNDIVTIVFQEPGAHPFTPKTIRSHFQHVFIIVRVHNPCSDSTCYSVAVTRSQDVPVFGPPIPKGVTFPKSTVFRDFLLAKVINAENAAHKSDKFGAMATRTRQEYLRDLAERHVTSTPLEPTGKFPFISLAHKRREKVRPYSGAELRSLGAVTWQVHAEDQVAGAERECLLAISNDFMILMDQEAKAVVFNCATRDVIGWSTGSPASMKIYYERGESVSLRSINNNTEDFGEVVKRLELLTKGCQTTEMTLRRNALGQLGFHVNFEGIVAEVEPYGYAWQAGLRQGSRLVEICKVAVASLSHEQMIDLLRTSVTVKVVIIPPHEDSTPRRGCSEIYHMPLVDYKNHKEGMPYELKFPFRPTNNNNTKWPRTSSSPQTRAAGTGGTLIKAPPSDLSDRNCAAIPRSVSSDGRPLNPKRYSPGNDNYALACSIVMGRTLHNTNSPSSLSYTDTMGSTHWRQKSAPEGYIFLKYFTLNYTVVSKVVIPRLQLTEQSSHMSPHKSSKVDAPYSSSQSSSNTLSSNASSSAHSDEKWYEVSSRSGVRSDLELNGYLQGASTDSGIDATSFTATQSSTASSTGASRAKDKIPWQEEPAGSHRDSDDSPPTPDSLVAMGGGDILAKSPSAFPLVPDGGSYSLNDATSQSSSGHSGSPMGRGCSPVSPQDEAAASASSSTSHNSQSPGSKSFYPRQGATSKYLIGWRKPGGTVNSVDFGSTRKRHQSDGLLSGQPQLRANLRGSQSPQRHTAKSSLEEDLKKLITLDSPPPTTSDEKPLFPGPPPSRRSLQRTLSDESIYSGQREPSSSGQRDTPTDLLFSCSTMPRSPTIRHGPSRRASHKSLGDLSATESSELERKRQQLQESALMPLPDAGADGPLDWAHLVHAAKAFEEQRLVFLAAQEEIFGWIIYLCPLLQPLLYSDVSVFVPAHVLLVPSHRETPACLMGKVSQLESMVKVLQDDLKKEKDAKVSLQAQIQGLREDNQRLLEESYSASAKLKKFTEWVFNTIDMN</sequence>
<dbReference type="Gene3D" id="6.10.140.210">
    <property type="match status" value="1"/>
</dbReference>
<evidence type="ECO:0000256" key="4">
    <source>
        <dbReference type="SAM" id="Coils"/>
    </source>
</evidence>
<evidence type="ECO:0008006" key="10">
    <source>
        <dbReference type="Google" id="ProtNLM"/>
    </source>
</evidence>
<feature type="compositionally biased region" description="Polar residues" evidence="5">
    <location>
        <begin position="1060"/>
        <end position="1078"/>
    </location>
</feature>
<keyword evidence="1" id="KW-0343">GTPase activation</keyword>
<evidence type="ECO:0000256" key="1">
    <source>
        <dbReference type="ARBA" id="ARBA00022468"/>
    </source>
</evidence>
<reference evidence="8" key="2">
    <citation type="submission" date="2025-08" db="UniProtKB">
        <authorList>
            <consortium name="Ensembl"/>
        </authorList>
    </citation>
    <scope>IDENTIFICATION</scope>
</reference>
<dbReference type="GO" id="GO:0005737">
    <property type="term" value="C:cytoplasm"/>
    <property type="evidence" value="ECO:0007669"/>
    <property type="project" value="TreeGrafter"/>
</dbReference>
<feature type="region of interest" description="Disordered" evidence="5">
    <location>
        <begin position="237"/>
        <end position="299"/>
    </location>
</feature>
<dbReference type="InterPro" id="IPR001478">
    <property type="entry name" value="PDZ"/>
</dbReference>
<feature type="domain" description="PDZ" evidence="7">
    <location>
        <begin position="947"/>
        <end position="1023"/>
    </location>
</feature>
<feature type="compositionally biased region" description="Low complexity" evidence="5">
    <location>
        <begin position="1363"/>
        <end position="1380"/>
    </location>
</feature>
<feature type="compositionally biased region" description="Basic and acidic residues" evidence="5">
    <location>
        <begin position="1446"/>
        <end position="1455"/>
    </location>
</feature>
<feature type="region of interest" description="Disordered" evidence="5">
    <location>
        <begin position="351"/>
        <end position="384"/>
    </location>
</feature>
<dbReference type="Pfam" id="PF02145">
    <property type="entry name" value="Rap_GAP"/>
    <property type="match status" value="1"/>
</dbReference>
<dbReference type="PROSITE" id="PS50106">
    <property type="entry name" value="PDZ"/>
    <property type="match status" value="1"/>
</dbReference>
<feature type="domain" description="Rap-GAP" evidence="6">
    <location>
        <begin position="591"/>
        <end position="808"/>
    </location>
</feature>
<dbReference type="GeneTree" id="ENSGT00940000155944"/>
<evidence type="ECO:0000259" key="7">
    <source>
        <dbReference type="PROSITE" id="PS50106"/>
    </source>
</evidence>
<dbReference type="Pfam" id="PF00595">
    <property type="entry name" value="PDZ"/>
    <property type="match status" value="1"/>
</dbReference>
<evidence type="ECO:0000256" key="2">
    <source>
        <dbReference type="ARBA" id="ARBA00022553"/>
    </source>
</evidence>
<protein>
    <recommendedName>
        <fullName evidence="10">Signal induced proliferation associated 1 like 1</fullName>
    </recommendedName>
</protein>
<name>A0A8D3DQZ1_SCOMX</name>
<dbReference type="PANTHER" id="PTHR15711:SF10">
    <property type="entry name" value="SIGNAL-INDUCED PROLIFERATION-ASSOCIATED 1-LIKE PROTEIN 1"/>
    <property type="match status" value="1"/>
</dbReference>
<dbReference type="GO" id="GO:0005096">
    <property type="term" value="F:GTPase activator activity"/>
    <property type="evidence" value="ECO:0007669"/>
    <property type="project" value="UniProtKB-KW"/>
</dbReference>
<dbReference type="InterPro" id="IPR035974">
    <property type="entry name" value="Rap/Ran-GAP_sf"/>
</dbReference>
<feature type="compositionally biased region" description="Polar residues" evidence="5">
    <location>
        <begin position="1424"/>
        <end position="1440"/>
    </location>
</feature>
<feature type="compositionally biased region" description="Polar residues" evidence="5">
    <location>
        <begin position="1482"/>
        <end position="1504"/>
    </location>
</feature>
<dbReference type="SMART" id="SM00228">
    <property type="entry name" value="PDZ"/>
    <property type="match status" value="1"/>
</dbReference>
<dbReference type="Ensembl" id="ENSSMAT00000064542.1">
    <property type="protein sequence ID" value="ENSSMAP00000061950.1"/>
    <property type="gene ID" value="ENSSMAG00000005635.2"/>
</dbReference>
<feature type="region of interest" description="Disordered" evidence="5">
    <location>
        <begin position="1191"/>
        <end position="1230"/>
    </location>
</feature>
<dbReference type="InterPro" id="IPR000331">
    <property type="entry name" value="Rap/Ran_GAP_dom"/>
</dbReference>
<keyword evidence="3 4" id="KW-0175">Coiled coil</keyword>
<evidence type="ECO:0000313" key="8">
    <source>
        <dbReference type="Ensembl" id="ENSSMAP00000061950.1"/>
    </source>
</evidence>
<gene>
    <name evidence="8" type="primary">LOC118286133</name>
</gene>
<feature type="region of interest" description="Disordered" evidence="5">
    <location>
        <begin position="1402"/>
        <end position="1551"/>
    </location>
</feature>
<feature type="region of interest" description="Disordered" evidence="5">
    <location>
        <begin position="129"/>
        <end position="190"/>
    </location>
</feature>
<evidence type="ECO:0000256" key="5">
    <source>
        <dbReference type="SAM" id="MobiDB-lite"/>
    </source>
</evidence>
<feature type="compositionally biased region" description="Low complexity" evidence="5">
    <location>
        <begin position="351"/>
        <end position="370"/>
    </location>
</feature>
<feature type="compositionally biased region" description="Low complexity" evidence="5">
    <location>
        <begin position="1265"/>
        <end position="1278"/>
    </location>
</feature>
<dbReference type="CDD" id="cd06745">
    <property type="entry name" value="PDZ_SIPA1-like"/>
    <property type="match status" value="1"/>
</dbReference>
<dbReference type="PROSITE" id="PS50085">
    <property type="entry name" value="RAPGAP"/>
    <property type="match status" value="1"/>
</dbReference>
<dbReference type="Gene3D" id="2.30.42.10">
    <property type="match status" value="1"/>
</dbReference>
<dbReference type="Proteomes" id="UP000694558">
    <property type="component" value="Chromosome 17"/>
</dbReference>
<proteinExistence type="predicted"/>
<dbReference type="GO" id="GO:0051056">
    <property type="term" value="P:regulation of small GTPase mediated signal transduction"/>
    <property type="evidence" value="ECO:0007669"/>
    <property type="project" value="InterPro"/>
</dbReference>
<dbReference type="FunFam" id="3.40.50.11210:FF:000002">
    <property type="entry name" value="Signal-induced proliferation-associated 1-like protein 1"/>
    <property type="match status" value="1"/>
</dbReference>
<feature type="coiled-coil region" evidence="4">
    <location>
        <begin position="1640"/>
        <end position="1681"/>
    </location>
</feature>
<dbReference type="SUPFAM" id="SSF111347">
    <property type="entry name" value="Rap/Ran-GAP"/>
    <property type="match status" value="1"/>
</dbReference>
<feature type="compositionally biased region" description="Low complexity" evidence="5">
    <location>
        <begin position="1208"/>
        <end position="1225"/>
    </location>
</feature>
<evidence type="ECO:0000313" key="9">
    <source>
        <dbReference type="Proteomes" id="UP000694558"/>
    </source>
</evidence>
<feature type="compositionally biased region" description="Low complexity" evidence="5">
    <location>
        <begin position="1339"/>
        <end position="1353"/>
    </location>
</feature>
<dbReference type="InterPro" id="IPR021818">
    <property type="entry name" value="SIPA1L_C"/>
</dbReference>
<keyword evidence="2" id="KW-0597">Phosphoprotein</keyword>
<feature type="region of interest" description="Disordered" evidence="5">
    <location>
        <begin position="1327"/>
        <end position="1386"/>
    </location>
</feature>
<reference evidence="8" key="1">
    <citation type="submission" date="2023-05" db="EMBL/GenBank/DDBJ databases">
        <title>High-quality long-read genome of Scophthalmus maximus.</title>
        <authorList>
            <person name="Lien S."/>
            <person name="Martinez P."/>
        </authorList>
    </citation>
    <scope>NUCLEOTIDE SEQUENCE [LARGE SCALE GENOMIC DNA]</scope>
</reference>
<dbReference type="InterPro" id="IPR036034">
    <property type="entry name" value="PDZ_sf"/>
</dbReference>
<dbReference type="SUPFAM" id="SSF50156">
    <property type="entry name" value="PDZ domain-like"/>
    <property type="match status" value="1"/>
</dbReference>